<name>A0ABX0REZ0_9GAMM</name>
<keyword evidence="3" id="KW-0732">Signal</keyword>
<evidence type="ECO:0000313" key="5">
    <source>
        <dbReference type="Proteomes" id="UP001515683"/>
    </source>
</evidence>
<accession>A0ABX0REZ0</accession>
<reference evidence="4 5" key="1">
    <citation type="journal article" date="2019" name="bioRxiv">
        <title>Bacteria contribute to plant secondary compound degradation in a generalist herbivore system.</title>
        <authorList>
            <person name="Francoeur C.B."/>
            <person name="Khadempour L."/>
            <person name="Moreira-Soto R.D."/>
            <person name="Gotting K."/>
            <person name="Book A.J."/>
            <person name="Pinto-Tomas A.A."/>
            <person name="Keefover-Ring K."/>
            <person name="Currie C.R."/>
        </authorList>
    </citation>
    <scope>NUCLEOTIDE SEQUENCE [LARGE SCALE GENOMIC DNA]</scope>
    <source>
        <strain evidence="4">Acro-835</strain>
    </source>
</reference>
<evidence type="ECO:0000256" key="2">
    <source>
        <dbReference type="ARBA" id="ARBA00022448"/>
    </source>
</evidence>
<dbReference type="PANTHER" id="PTHR34596:SF2">
    <property type="entry name" value="CHITOPORIN"/>
    <property type="match status" value="1"/>
</dbReference>
<evidence type="ECO:0000256" key="1">
    <source>
        <dbReference type="ARBA" id="ARBA00009075"/>
    </source>
</evidence>
<dbReference type="InterPro" id="IPR005318">
    <property type="entry name" value="OM_porin_bac"/>
</dbReference>
<proteinExistence type="inferred from homology"/>
<dbReference type="PANTHER" id="PTHR34596">
    <property type="entry name" value="CHITOPORIN"/>
    <property type="match status" value="1"/>
</dbReference>
<comment type="similarity">
    <text evidence="1">Belongs to the outer membrane porin (Opr) (TC 1.B.25) family.</text>
</comment>
<evidence type="ECO:0000313" key="4">
    <source>
        <dbReference type="EMBL" id="NIF23622.1"/>
    </source>
</evidence>
<dbReference type="InterPro" id="IPR023614">
    <property type="entry name" value="Porin_dom_sf"/>
</dbReference>
<protein>
    <submittedName>
        <fullName evidence="4">OprD family porin</fullName>
    </submittedName>
</protein>
<dbReference type="EMBL" id="VWXF01000009">
    <property type="protein sequence ID" value="NIF23622.1"/>
    <property type="molecule type" value="Genomic_DNA"/>
</dbReference>
<dbReference type="Gene3D" id="2.40.160.10">
    <property type="entry name" value="Porin"/>
    <property type="match status" value="1"/>
</dbReference>
<gene>
    <name evidence="4" type="ORF">F3J40_18755</name>
</gene>
<keyword evidence="5" id="KW-1185">Reference proteome</keyword>
<dbReference type="Proteomes" id="UP001515683">
    <property type="component" value="Unassembled WGS sequence"/>
</dbReference>
<keyword evidence="2" id="KW-0813">Transport</keyword>
<dbReference type="Pfam" id="PF03573">
    <property type="entry name" value="OprD"/>
    <property type="match status" value="1"/>
</dbReference>
<sequence length="445" mass="48561">MLMLIIIILISIRNLMERITTKRHLLLTPLALVTAAITHTATAGIIDDSHIDLTSRTLYYNNDTRSVAKNQPTGEQLGQGFILEGKSGYTEGPVGFGLDAIGLLGVKLYGPTGNNISTGMFPQHDDNSAPGSFGALRLAAKARISETQLRAGYQTINLPVIKTNNGRLLPSLYRGYTLHSDDIDNLVLDAGFIDRVEGRNQTHYQKLKSTGKASGFSSGFSYAGGRYTPIKPLALSYYFAQLNDFYDQNYLGIQHNLTLGAGKLTTDLRYFNSQGNGNRYGGSVDNNAYGAIVTYSLWGNSLGLGYQQLTGSSDFPYLDPGQTVDGISTDTTGGSTGLVTESPLSKFKTAHERAFVIRYSVKLDAIASGLRFNSSYVSGHHARASGSQVNQNEWVRTVGLSYQLPAEWVKGVTLDWKNVTYRTNITGTRSQDQNMLSVTWKFGLL</sequence>
<evidence type="ECO:0000256" key="3">
    <source>
        <dbReference type="ARBA" id="ARBA00022729"/>
    </source>
</evidence>
<comment type="caution">
    <text evidence="4">The sequence shown here is derived from an EMBL/GenBank/DDBJ whole genome shotgun (WGS) entry which is preliminary data.</text>
</comment>
<organism evidence="4 5">
    <name type="scientific">Candidatus Pantoea multigeneris</name>
    <dbReference type="NCBI Taxonomy" id="2608357"/>
    <lineage>
        <taxon>Bacteria</taxon>
        <taxon>Pseudomonadati</taxon>
        <taxon>Pseudomonadota</taxon>
        <taxon>Gammaproteobacteria</taxon>
        <taxon>Enterobacterales</taxon>
        <taxon>Erwiniaceae</taxon>
        <taxon>Pantoea</taxon>
    </lineage>
</organism>